<comment type="subcellular location">
    <subcellularLocation>
        <location evidence="1">Nucleus</location>
    </subcellularLocation>
</comment>
<keyword evidence="2" id="KW-0819">tRNA processing</keyword>
<evidence type="ECO:0000256" key="1">
    <source>
        <dbReference type="ARBA" id="ARBA00004123"/>
    </source>
</evidence>
<feature type="region of interest" description="Disordered" evidence="4">
    <location>
        <begin position="79"/>
        <end position="106"/>
    </location>
</feature>
<dbReference type="PANTHER" id="PTHR22731">
    <property type="entry name" value="RIBONUCLEASES P/MRP PROTEIN SUBUNIT POP1"/>
    <property type="match status" value="1"/>
</dbReference>
<evidence type="ECO:0000259" key="6">
    <source>
        <dbReference type="Pfam" id="PF08170"/>
    </source>
</evidence>
<dbReference type="InterPro" id="IPR055079">
    <property type="entry name" value="POP1_C"/>
</dbReference>
<evidence type="ECO:0000259" key="5">
    <source>
        <dbReference type="Pfam" id="PF06978"/>
    </source>
</evidence>
<evidence type="ECO:0000256" key="2">
    <source>
        <dbReference type="ARBA" id="ARBA00022694"/>
    </source>
</evidence>
<dbReference type="InterPro" id="IPR009723">
    <property type="entry name" value="Pop1_N"/>
</dbReference>
<evidence type="ECO:0000313" key="9">
    <source>
        <dbReference type="Proteomes" id="UP000030693"/>
    </source>
</evidence>
<dbReference type="GO" id="GO:0005655">
    <property type="term" value="C:nucleolar ribonuclease P complex"/>
    <property type="evidence" value="ECO:0007669"/>
    <property type="project" value="InterPro"/>
</dbReference>
<evidence type="ECO:0000313" key="8">
    <source>
        <dbReference type="EMBL" id="KCV70784.1"/>
    </source>
</evidence>
<gene>
    <name evidence="8" type="ORF">H696_03134</name>
</gene>
<sequence length="841" mass="90612">MSGDGKQFDAGDVRAIHATKFIQARATESAWFINRLNARANTMRTFQSVPRHMRRRMASYNPNRLPRRLRMAAALENERHLKSGSAPPQHGVGMASRRKRRRPTRLVSTEFARRQARTGRQWLETHVWHAKRFHLHDAWGWRLPLRATDKGLRFVWRSFRSAALIHDASYQAQVEVLARPGRTGADVAHVEALLRRAFTLVQHPAVKGNLASGRALTSGRVTEGLLFAPGTAPFVLLGPVRILWRPADDAEPGRRAWLWCHPSIGTAVAQALTRAGQQALAEAEFSGLAFSARLLADPTVIDLAPDASADNSESLSPNHERTGLLRVYGPRGHAALAQVLRVCEEATSAPAAALWRQLAQLPSVRGLVPPGLVIALGIRDPRLEATASLRQGRRSDPIADSVVSLQNATALQAALSTPSAELARSNLWDEGTRVRLSSGRLPERTVQQMRGGCFGSAVPAGHPDEPSPIPVFLVSRVVGSGSTGSAPCVPGAGTGVADDGWDVIFPWGYARDLLRALVFAGARAIGTLDLESHFFEEGYASFPRDDVDALSFDSFDDFHAEVAHDRYTLRPAAKRPAFANLGLRSQEVVYPRDLAGLLTGQQACLGSEPEDAEGPQAWPFALPVCRMAGDRLGLFLLRSAAERQAVSRAVKRVRSESAMVSNQATRLGTSLAILPGVLQEEVARAVGRPGLHGSPMISCWFTMHSRGSPERGAEILLLPAPLRDALNAMGAVAGAPVERRHLRVAVRLLPAPFADGGNNPDLPCRLPVLGYATTAGYSYSAGRGRGVALVSALAAASAVCLSEQSGAGPLAVDVLLRLPSSQYYHRATLHLDALSAPAPAH</sequence>
<dbReference type="GO" id="GO:0000172">
    <property type="term" value="C:ribonuclease MRP complex"/>
    <property type="evidence" value="ECO:0007669"/>
    <property type="project" value="InterPro"/>
</dbReference>
<dbReference type="AlphaFoldDB" id="A0A058Z8Z0"/>
<reference evidence="8" key="1">
    <citation type="submission" date="2013-04" db="EMBL/GenBank/DDBJ databases">
        <title>The Genome Sequence of Fonticula alba ATCC 38817.</title>
        <authorList>
            <consortium name="The Broad Institute Genomics Platform"/>
            <person name="Russ C."/>
            <person name="Cuomo C."/>
            <person name="Burger G."/>
            <person name="Gray M.W."/>
            <person name="Holland P.W.H."/>
            <person name="King N."/>
            <person name="Lang F.B.F."/>
            <person name="Roger A.J."/>
            <person name="Ruiz-Trillo I."/>
            <person name="Brown M."/>
            <person name="Walker B."/>
            <person name="Young S."/>
            <person name="Zeng Q."/>
            <person name="Gargeya S."/>
            <person name="Fitzgerald M."/>
            <person name="Haas B."/>
            <person name="Abouelleil A."/>
            <person name="Allen A.W."/>
            <person name="Alvarado L."/>
            <person name="Arachchi H.M."/>
            <person name="Berlin A.M."/>
            <person name="Chapman S.B."/>
            <person name="Gainer-Dewar J."/>
            <person name="Goldberg J."/>
            <person name="Griggs A."/>
            <person name="Gujja S."/>
            <person name="Hansen M."/>
            <person name="Howarth C."/>
            <person name="Imamovic A."/>
            <person name="Ireland A."/>
            <person name="Larimer J."/>
            <person name="McCowan C."/>
            <person name="Murphy C."/>
            <person name="Pearson M."/>
            <person name="Poon T.W."/>
            <person name="Priest M."/>
            <person name="Roberts A."/>
            <person name="Saif S."/>
            <person name="Shea T."/>
            <person name="Sisk P."/>
            <person name="Sykes S."/>
            <person name="Wortman J."/>
            <person name="Nusbaum C."/>
            <person name="Birren B."/>
        </authorList>
    </citation>
    <scope>NUCLEOTIDE SEQUENCE [LARGE SCALE GENOMIC DNA]</scope>
    <source>
        <strain evidence="8">ATCC 38817</strain>
    </source>
</reference>
<feature type="domain" description="POPLD" evidence="6">
    <location>
        <begin position="500"/>
        <end position="585"/>
    </location>
</feature>
<accession>A0A058Z8Z0</accession>
<proteinExistence type="predicted"/>
<keyword evidence="9" id="KW-1185">Reference proteome</keyword>
<dbReference type="Pfam" id="PF06978">
    <property type="entry name" value="POP1_N"/>
    <property type="match status" value="2"/>
</dbReference>
<feature type="domain" description="Pop1 N-terminal" evidence="5">
    <location>
        <begin position="103"/>
        <end position="176"/>
    </location>
</feature>
<evidence type="ECO:0000259" key="7">
    <source>
        <dbReference type="Pfam" id="PF22770"/>
    </source>
</evidence>
<name>A0A058Z8Z0_FONAL</name>
<evidence type="ECO:0000256" key="3">
    <source>
        <dbReference type="ARBA" id="ARBA00023242"/>
    </source>
</evidence>
<dbReference type="Pfam" id="PF08170">
    <property type="entry name" value="POPLD"/>
    <property type="match status" value="1"/>
</dbReference>
<organism evidence="8">
    <name type="scientific">Fonticula alba</name>
    <name type="common">Slime mold</name>
    <dbReference type="NCBI Taxonomy" id="691883"/>
    <lineage>
        <taxon>Eukaryota</taxon>
        <taxon>Rotosphaerida</taxon>
        <taxon>Fonticulaceae</taxon>
        <taxon>Fonticula</taxon>
    </lineage>
</organism>
<dbReference type="Pfam" id="PF22770">
    <property type="entry name" value="POP1_C"/>
    <property type="match status" value="1"/>
</dbReference>
<dbReference type="OrthoDB" id="442863at2759"/>
<dbReference type="STRING" id="691883.A0A058Z8Z0"/>
<dbReference type="Proteomes" id="UP000030693">
    <property type="component" value="Unassembled WGS sequence"/>
</dbReference>
<keyword evidence="3" id="KW-0539">Nucleus</keyword>
<dbReference type="PANTHER" id="PTHR22731:SF3">
    <property type="entry name" value="RIBONUCLEASES P_MRP PROTEIN SUBUNIT POP1"/>
    <property type="match status" value="1"/>
</dbReference>
<feature type="domain" description="POP1 C-terminal" evidence="7">
    <location>
        <begin position="764"/>
        <end position="831"/>
    </location>
</feature>
<dbReference type="InterPro" id="IPR039182">
    <property type="entry name" value="Pop1"/>
</dbReference>
<evidence type="ECO:0000256" key="4">
    <source>
        <dbReference type="SAM" id="MobiDB-lite"/>
    </source>
</evidence>
<dbReference type="GeneID" id="20527859"/>
<dbReference type="InterPro" id="IPR012590">
    <property type="entry name" value="POPLD_dom"/>
</dbReference>
<protein>
    <submittedName>
        <fullName evidence="8">Uncharacterized protein</fullName>
    </submittedName>
</protein>
<feature type="domain" description="Pop1 N-terminal" evidence="5">
    <location>
        <begin position="21"/>
        <end position="81"/>
    </location>
</feature>
<dbReference type="EMBL" id="KB932204">
    <property type="protein sequence ID" value="KCV70784.1"/>
    <property type="molecule type" value="Genomic_DNA"/>
</dbReference>
<dbReference type="RefSeq" id="XP_009495300.1">
    <property type="nucleotide sequence ID" value="XM_009497025.1"/>
</dbReference>
<dbReference type="GO" id="GO:0001682">
    <property type="term" value="P:tRNA 5'-leader removal"/>
    <property type="evidence" value="ECO:0007669"/>
    <property type="project" value="InterPro"/>
</dbReference>
<dbReference type="eggNOG" id="KOG3322">
    <property type="taxonomic scope" value="Eukaryota"/>
</dbReference>